<evidence type="ECO:0000313" key="1">
    <source>
        <dbReference type="EMBL" id="KKP37576.1"/>
    </source>
</evidence>
<dbReference type="PANTHER" id="PTHR43861:SF6">
    <property type="entry name" value="METHYLTRANSFERASE TYPE 11"/>
    <property type="match status" value="1"/>
</dbReference>
<keyword evidence="1" id="KW-0489">Methyltransferase</keyword>
<evidence type="ECO:0000313" key="2">
    <source>
        <dbReference type="Proteomes" id="UP000034349"/>
    </source>
</evidence>
<gene>
    <name evidence="1" type="ORF">UR23_C0002G0006</name>
</gene>
<dbReference type="Proteomes" id="UP000034349">
    <property type="component" value="Unassembled WGS sequence"/>
</dbReference>
<dbReference type="Gene3D" id="3.40.50.150">
    <property type="entry name" value="Vaccinia Virus protein VP39"/>
    <property type="match status" value="1"/>
</dbReference>
<dbReference type="GO" id="GO:0032259">
    <property type="term" value="P:methylation"/>
    <property type="evidence" value="ECO:0007669"/>
    <property type="project" value="UniProtKB-KW"/>
</dbReference>
<proteinExistence type="predicted"/>
<accession>A0A0F9ZFB2</accession>
<comment type="caution">
    <text evidence="1">The sequence shown here is derived from an EMBL/GenBank/DDBJ whole genome shotgun (WGS) entry which is preliminary data.</text>
</comment>
<dbReference type="Pfam" id="PF13489">
    <property type="entry name" value="Methyltransf_23"/>
    <property type="match status" value="1"/>
</dbReference>
<reference evidence="1 2" key="1">
    <citation type="journal article" date="2015" name="Nature">
        <title>rRNA introns, odd ribosomes, and small enigmatic genomes across a large radiation of phyla.</title>
        <authorList>
            <person name="Brown C.T."/>
            <person name="Hug L.A."/>
            <person name="Thomas B.C."/>
            <person name="Sharon I."/>
            <person name="Castelle C.J."/>
            <person name="Singh A."/>
            <person name="Wilkins M.J."/>
            <person name="Williams K.H."/>
            <person name="Banfield J.F."/>
        </authorList>
    </citation>
    <scope>NUCLEOTIDE SEQUENCE [LARGE SCALE GENOMIC DNA]</scope>
</reference>
<dbReference type="InterPro" id="IPR029063">
    <property type="entry name" value="SAM-dependent_MTases_sf"/>
</dbReference>
<dbReference type="PANTHER" id="PTHR43861">
    <property type="entry name" value="TRANS-ACONITATE 2-METHYLTRANSFERASE-RELATED"/>
    <property type="match status" value="1"/>
</dbReference>
<dbReference type="SUPFAM" id="SSF53335">
    <property type="entry name" value="S-adenosyl-L-methionine-dependent methyltransferases"/>
    <property type="match status" value="1"/>
</dbReference>
<dbReference type="GO" id="GO:0008168">
    <property type="term" value="F:methyltransferase activity"/>
    <property type="evidence" value="ECO:0007669"/>
    <property type="project" value="UniProtKB-KW"/>
</dbReference>
<dbReference type="AlphaFoldDB" id="A0A0F9ZFB2"/>
<name>A0A0F9ZFB2_9BACT</name>
<keyword evidence="1" id="KW-0808">Transferase</keyword>
<protein>
    <submittedName>
        <fullName evidence="1">Methyltransferase domain family</fullName>
    </submittedName>
</protein>
<dbReference type="CDD" id="cd02440">
    <property type="entry name" value="AdoMet_MTases"/>
    <property type="match status" value="1"/>
</dbReference>
<sequence>MFNQRCYLCNKKDVKPVYKINNRMVYCCLNDDLFFSIDEKKEKFHYNYDYFKSSPYNQRQIFNNAYFQEKLDKIMTLAQEKRPTFLDVGCGWGNFLQVIKNSHLPYLGIDFSSRAVEICREKKLNCQKADIINLSKIKGQQYSAITFFQVIEHIKNPLDYLKAAKKLLKKNGVLLLTTPNNHSPLRHLFGSNWSVYQTPSHYFFYSSKSLERLLKAAGFSNFKIKIDRFRFFSLDYVLQRIFKKKLSVPQIINFPIPTDPWGDLEAVVIKK</sequence>
<organism evidence="1 2">
    <name type="scientific">Candidatus Roizmanbacteria bacterium GW2011_GWA2_32_13</name>
    <dbReference type="NCBI Taxonomy" id="1618475"/>
    <lineage>
        <taxon>Bacteria</taxon>
        <taxon>Candidatus Roizmaniibacteriota</taxon>
    </lineage>
</organism>
<dbReference type="EMBL" id="LBOK01000002">
    <property type="protein sequence ID" value="KKP37576.1"/>
    <property type="molecule type" value="Genomic_DNA"/>
</dbReference>